<keyword evidence="6" id="KW-0548">Nucleotidyltransferase</keyword>
<comment type="similarity">
    <text evidence="2 12">Belongs to the tRNA nucleotidyltransferase/poly(A) polymerase family.</text>
</comment>
<dbReference type="Gene3D" id="3.30.460.10">
    <property type="entry name" value="Beta Polymerase, domain 2"/>
    <property type="match status" value="1"/>
</dbReference>
<dbReference type="Gene3D" id="3.10.580.10">
    <property type="entry name" value="CBS-domain"/>
    <property type="match status" value="1"/>
</dbReference>
<dbReference type="InterPro" id="IPR000644">
    <property type="entry name" value="CBS_dom"/>
</dbReference>
<dbReference type="InterPro" id="IPR043519">
    <property type="entry name" value="NT_sf"/>
</dbReference>
<dbReference type="InterPro" id="IPR038763">
    <property type="entry name" value="DHH_sf"/>
</dbReference>
<dbReference type="eggNOG" id="COG0618">
    <property type="taxonomic scope" value="Bacteria"/>
</dbReference>
<dbReference type="InterPro" id="IPR052390">
    <property type="entry name" value="tRNA_nt/polyA_polymerase"/>
</dbReference>
<dbReference type="InterPro" id="IPR001667">
    <property type="entry name" value="DDH_dom"/>
</dbReference>
<gene>
    <name evidence="14" type="ordered locus">DP0061</name>
</gene>
<dbReference type="AlphaFoldDB" id="Q6ASD5"/>
<dbReference type="Proteomes" id="UP000000602">
    <property type="component" value="Chromosome"/>
</dbReference>
<dbReference type="RefSeq" id="WP_011187306.1">
    <property type="nucleotide sequence ID" value="NC_006138.1"/>
</dbReference>
<evidence type="ECO:0000256" key="11">
    <source>
        <dbReference type="PROSITE-ProRule" id="PRU00703"/>
    </source>
</evidence>
<name>Q6ASD5_DESPS</name>
<keyword evidence="10 12" id="KW-0694">RNA-binding</keyword>
<evidence type="ECO:0000256" key="5">
    <source>
        <dbReference type="ARBA" id="ARBA00022694"/>
    </source>
</evidence>
<evidence type="ECO:0000313" key="14">
    <source>
        <dbReference type="EMBL" id="CAG34790.1"/>
    </source>
</evidence>
<dbReference type="PANTHER" id="PTHR47788:SF1">
    <property type="entry name" value="A-ADDING TRNA NUCLEOTIDYLTRANSFERASE"/>
    <property type="match status" value="1"/>
</dbReference>
<keyword evidence="8" id="KW-0547">Nucleotide-binding</keyword>
<evidence type="ECO:0000259" key="13">
    <source>
        <dbReference type="PROSITE" id="PS51371"/>
    </source>
</evidence>
<dbReference type="GO" id="GO:0016779">
    <property type="term" value="F:nucleotidyltransferase activity"/>
    <property type="evidence" value="ECO:0007669"/>
    <property type="project" value="UniProtKB-KW"/>
</dbReference>
<dbReference type="STRING" id="177439.DP0061"/>
<reference evidence="15" key="1">
    <citation type="journal article" date="2004" name="Environ. Microbiol.">
        <title>The genome of Desulfotalea psychrophila, a sulfate-reducing bacterium from permanently cold Arctic sediments.</title>
        <authorList>
            <person name="Rabus R."/>
            <person name="Ruepp A."/>
            <person name="Frickey T."/>
            <person name="Rattei T."/>
            <person name="Fartmann B."/>
            <person name="Stark M."/>
            <person name="Bauer M."/>
            <person name="Zibat A."/>
            <person name="Lombardot T."/>
            <person name="Becker I."/>
            <person name="Amann J."/>
            <person name="Gellner K."/>
            <person name="Teeling H."/>
            <person name="Leuschner W.D."/>
            <person name="Gloeckner F.-O."/>
            <person name="Lupas A.N."/>
            <person name="Amann R."/>
            <person name="Klenk H.-P."/>
        </authorList>
    </citation>
    <scope>NUCLEOTIDE SEQUENCE [LARGE SCALE GENOMIC DNA]</scope>
    <source>
        <strain evidence="15">DSM 12343 / LSv54</strain>
    </source>
</reference>
<keyword evidence="7" id="KW-0479">Metal-binding</keyword>
<dbReference type="GO" id="GO:0000166">
    <property type="term" value="F:nucleotide binding"/>
    <property type="evidence" value="ECO:0007669"/>
    <property type="project" value="UniProtKB-KW"/>
</dbReference>
<evidence type="ECO:0000256" key="9">
    <source>
        <dbReference type="ARBA" id="ARBA00022842"/>
    </source>
</evidence>
<dbReference type="Gene3D" id="3.10.310.30">
    <property type="match status" value="1"/>
</dbReference>
<evidence type="ECO:0000256" key="10">
    <source>
        <dbReference type="ARBA" id="ARBA00022884"/>
    </source>
</evidence>
<dbReference type="Pfam" id="PF01368">
    <property type="entry name" value="DHH"/>
    <property type="match status" value="1"/>
</dbReference>
<keyword evidence="9" id="KW-0460">Magnesium</keyword>
<feature type="domain" description="CBS" evidence="13">
    <location>
        <begin position="377"/>
        <end position="433"/>
    </location>
</feature>
<comment type="cofactor">
    <cofactor evidence="1">
        <name>Mg(2+)</name>
        <dbReference type="ChEBI" id="CHEBI:18420"/>
    </cofactor>
</comment>
<evidence type="ECO:0000256" key="8">
    <source>
        <dbReference type="ARBA" id="ARBA00022741"/>
    </source>
</evidence>
<dbReference type="Pfam" id="PF00571">
    <property type="entry name" value="CBS"/>
    <property type="match status" value="2"/>
</dbReference>
<evidence type="ECO:0000313" key="15">
    <source>
        <dbReference type="Proteomes" id="UP000000602"/>
    </source>
</evidence>
<dbReference type="GO" id="GO:0000049">
    <property type="term" value="F:tRNA binding"/>
    <property type="evidence" value="ECO:0007669"/>
    <property type="project" value="UniProtKB-KW"/>
</dbReference>
<dbReference type="CDD" id="cd05398">
    <property type="entry name" value="NT_ClassII-CCAase"/>
    <property type="match status" value="1"/>
</dbReference>
<dbReference type="EMBL" id="CR522870">
    <property type="protein sequence ID" value="CAG34790.1"/>
    <property type="molecule type" value="Genomic_DNA"/>
</dbReference>
<sequence>MHIITTHQNADFDGLASMIAAQKLYPSAILVFPGSREESLHEFIAQNISCNYDFQTADSIELADVRRLTIVDCQSSDKIGRIAECLQNQDLRLDIYDHHSQGRGDLRGDSDHNRIYGACTTVFTRLFQEQKTSISPEEATIFALGIYGNTQSMTRSQTRAEDLYAAGWLVAQGAKLHVISHFLGGALGIAQDEILHELKQEADLFTIKKFPVTIASLSRPQYINDFGLIVKRFYEMENLDAIFVLLATENRIHLTAISRITDIDVGLIAREMGGGGYASTASATLIGLSMNEVEEKLIALLHRHIQPQPLALEMMTRPVITISPEISIAEANTTLTRYNITAVPAIRDGKVAGIISRQVVEKALYHDLGHLPVKSYMSTEVQSLGPDAELAEVQELIVEQRQRLVPILEQGELIGVVTRTDLLRKLVTSPENLPNDRQSGSKMPLPTKRKNLNNLIHETLSPEIITLLQEVGELADEIGFKAFAVGGFVRDLLLKTANLDLDIVVEGNGIAFAKKVAEHFKGKFFPHEKFLTATVTLPNDFKIDIATARLEYYESPAAMPMIQLSSIKLDLSRRDFSINAMALQINREQFGTLIDYFNSQSDLRNQVIRVLHNLSFVEDPSRIFRAIRFEKRMNFHIGPHTKGLIGNAVAMNLFGKSRDSRFLSELKIIFKEKDPLGPLVRLAEFGLFQYLWPDLRPNYRTDRRFCHGIRQTKAAIKKLYEIEPKAKIDKSVAFLLTIFHRSGPEEIQAFCNRFNEEEKICKKLLQTKQRCDALLPILYTPMAKSELHQHLQDLNYEDLLYICSVAKKSHIHKSVLDYLCQLRHIKPLLKGKDLMEMGYPRGPKFSEILNSLKRAKMDGLVSSRADEEELLQKNFPLSNLHC</sequence>
<dbReference type="SUPFAM" id="SSF64182">
    <property type="entry name" value="DHH phosphoesterases"/>
    <property type="match status" value="1"/>
</dbReference>
<dbReference type="SUPFAM" id="SSF54631">
    <property type="entry name" value="CBS-domain pair"/>
    <property type="match status" value="1"/>
</dbReference>
<dbReference type="Pfam" id="PF01743">
    <property type="entry name" value="PolyA_pol"/>
    <property type="match status" value="1"/>
</dbReference>
<keyword evidence="5" id="KW-0819">tRNA processing</keyword>
<dbReference type="Gene3D" id="3.90.1640.10">
    <property type="entry name" value="inorganic pyrophosphatase (n-terminal core)"/>
    <property type="match status" value="1"/>
</dbReference>
<dbReference type="SMART" id="SM00116">
    <property type="entry name" value="CBS"/>
    <property type="match status" value="2"/>
</dbReference>
<evidence type="ECO:0000256" key="2">
    <source>
        <dbReference type="ARBA" id="ARBA00007265"/>
    </source>
</evidence>
<dbReference type="OrthoDB" id="9805698at2"/>
<protein>
    <submittedName>
        <fullName evidence="14">Related to poly(A) polymerase</fullName>
    </submittedName>
</protein>
<dbReference type="PROSITE" id="PS51371">
    <property type="entry name" value="CBS"/>
    <property type="match status" value="2"/>
</dbReference>
<dbReference type="GO" id="GO:0046872">
    <property type="term" value="F:metal ion binding"/>
    <property type="evidence" value="ECO:0007669"/>
    <property type="project" value="UniProtKB-KW"/>
</dbReference>
<evidence type="ECO:0000256" key="4">
    <source>
        <dbReference type="ARBA" id="ARBA00022679"/>
    </source>
</evidence>
<evidence type="ECO:0000256" key="7">
    <source>
        <dbReference type="ARBA" id="ARBA00022723"/>
    </source>
</evidence>
<evidence type="ECO:0000256" key="6">
    <source>
        <dbReference type="ARBA" id="ARBA00022695"/>
    </source>
</evidence>
<evidence type="ECO:0000256" key="3">
    <source>
        <dbReference type="ARBA" id="ARBA00022555"/>
    </source>
</evidence>
<proteinExistence type="inferred from homology"/>
<organism evidence="14 15">
    <name type="scientific">Desulfotalea psychrophila (strain LSv54 / DSM 12343)</name>
    <dbReference type="NCBI Taxonomy" id="177439"/>
    <lineage>
        <taxon>Bacteria</taxon>
        <taxon>Pseudomonadati</taxon>
        <taxon>Thermodesulfobacteriota</taxon>
        <taxon>Desulfobulbia</taxon>
        <taxon>Desulfobulbales</taxon>
        <taxon>Desulfocapsaceae</taxon>
        <taxon>Desulfotalea</taxon>
    </lineage>
</organism>
<evidence type="ECO:0000256" key="1">
    <source>
        <dbReference type="ARBA" id="ARBA00001946"/>
    </source>
</evidence>
<keyword evidence="4 12" id="KW-0808">Transferase</keyword>
<keyword evidence="11" id="KW-0129">CBS domain</keyword>
<dbReference type="SUPFAM" id="SSF81301">
    <property type="entry name" value="Nucleotidyltransferase"/>
    <property type="match status" value="1"/>
</dbReference>
<feature type="domain" description="CBS" evidence="13">
    <location>
        <begin position="315"/>
        <end position="373"/>
    </location>
</feature>
<dbReference type="CDD" id="cd17772">
    <property type="entry name" value="CBS_pair_DHH_polyA_Pol_assoc"/>
    <property type="match status" value="1"/>
</dbReference>
<dbReference type="GO" id="GO:0008033">
    <property type="term" value="P:tRNA processing"/>
    <property type="evidence" value="ECO:0007669"/>
    <property type="project" value="UniProtKB-KW"/>
</dbReference>
<dbReference type="InterPro" id="IPR046342">
    <property type="entry name" value="CBS_dom_sf"/>
</dbReference>
<dbReference type="eggNOG" id="COG0517">
    <property type="taxonomic scope" value="Bacteria"/>
</dbReference>
<dbReference type="Gene3D" id="1.10.3090.10">
    <property type="entry name" value="cca-adding enzyme, domain 2"/>
    <property type="match status" value="1"/>
</dbReference>
<evidence type="ECO:0000256" key="12">
    <source>
        <dbReference type="RuleBase" id="RU003953"/>
    </source>
</evidence>
<dbReference type="KEGG" id="dps:DP0061"/>
<dbReference type="InterPro" id="IPR002646">
    <property type="entry name" value="PolA_pol_head_dom"/>
</dbReference>
<keyword evidence="3" id="KW-0820">tRNA-binding</keyword>
<dbReference type="PANTHER" id="PTHR47788">
    <property type="entry name" value="POLYA POLYMERASE"/>
    <property type="match status" value="1"/>
</dbReference>
<dbReference type="SUPFAM" id="SSF81891">
    <property type="entry name" value="Poly A polymerase C-terminal region-like"/>
    <property type="match status" value="1"/>
</dbReference>
<keyword evidence="15" id="KW-1185">Reference proteome</keyword>
<dbReference type="eggNOG" id="COG0617">
    <property type="taxonomic scope" value="Bacteria"/>
</dbReference>
<accession>Q6ASD5</accession>
<dbReference type="HOGENOM" id="CLU_015961_5_0_7"/>